<protein>
    <submittedName>
        <fullName evidence="3">Uncharacterized protein</fullName>
    </submittedName>
</protein>
<reference evidence="3" key="1">
    <citation type="journal article" date="2020" name="Mol. Plant Microbe Interact.">
        <title>Genome Sequence of the Biocontrol Agent Coniothyrium minitans strain Conio (IMI 134523).</title>
        <authorList>
            <person name="Patel D."/>
            <person name="Shittu T.A."/>
            <person name="Baroncelli R."/>
            <person name="Muthumeenakshi S."/>
            <person name="Osborne T.H."/>
            <person name="Janganan T.K."/>
            <person name="Sreenivasaprasad S."/>
        </authorList>
    </citation>
    <scope>NUCLEOTIDE SEQUENCE</scope>
    <source>
        <strain evidence="3">Conio</strain>
    </source>
</reference>
<comment type="caution">
    <text evidence="3">The sequence shown here is derived from an EMBL/GenBank/DDBJ whole genome shotgun (WGS) entry which is preliminary data.</text>
</comment>
<organism evidence="3 4">
    <name type="scientific">Paraphaeosphaeria minitans</name>
    <dbReference type="NCBI Taxonomy" id="565426"/>
    <lineage>
        <taxon>Eukaryota</taxon>
        <taxon>Fungi</taxon>
        <taxon>Dikarya</taxon>
        <taxon>Ascomycota</taxon>
        <taxon>Pezizomycotina</taxon>
        <taxon>Dothideomycetes</taxon>
        <taxon>Pleosporomycetidae</taxon>
        <taxon>Pleosporales</taxon>
        <taxon>Massarineae</taxon>
        <taxon>Didymosphaeriaceae</taxon>
        <taxon>Paraphaeosphaeria</taxon>
    </lineage>
</organism>
<evidence type="ECO:0000256" key="1">
    <source>
        <dbReference type="SAM" id="Coils"/>
    </source>
</evidence>
<dbReference type="EMBL" id="WJXW01000014">
    <property type="protein sequence ID" value="KAF9730724.1"/>
    <property type="molecule type" value="Genomic_DNA"/>
</dbReference>
<feature type="coiled-coil region" evidence="1">
    <location>
        <begin position="91"/>
        <end position="118"/>
    </location>
</feature>
<gene>
    <name evidence="3" type="ORF">PMIN01_11593</name>
</gene>
<evidence type="ECO:0000313" key="4">
    <source>
        <dbReference type="Proteomes" id="UP000756921"/>
    </source>
</evidence>
<dbReference type="Proteomes" id="UP000756921">
    <property type="component" value="Unassembled WGS sequence"/>
</dbReference>
<feature type="region of interest" description="Disordered" evidence="2">
    <location>
        <begin position="126"/>
        <end position="149"/>
    </location>
</feature>
<proteinExistence type="predicted"/>
<evidence type="ECO:0000256" key="2">
    <source>
        <dbReference type="SAM" id="MobiDB-lite"/>
    </source>
</evidence>
<keyword evidence="4" id="KW-1185">Reference proteome</keyword>
<dbReference type="AlphaFoldDB" id="A0A9P6G8C7"/>
<sequence>MNAPRLFRASSRIAQRFRVSRSYSTRPTDPAPPHPHPPTHPSNSNSTQAPPPPKKDPSRVGTFYRNNTYPVLKAFLLALFTYQLAYYAWLKLEIVEEKSEQQSTIQGLEEEVKRAVAQQKRTASDVAEKVAGSGDVHPGSQTKRKGWLW</sequence>
<name>A0A9P6G8C7_9PLEO</name>
<feature type="region of interest" description="Disordered" evidence="2">
    <location>
        <begin position="17"/>
        <end position="61"/>
    </location>
</feature>
<feature type="compositionally biased region" description="Pro residues" evidence="2">
    <location>
        <begin position="29"/>
        <end position="40"/>
    </location>
</feature>
<evidence type="ECO:0000313" key="3">
    <source>
        <dbReference type="EMBL" id="KAF9730724.1"/>
    </source>
</evidence>
<dbReference type="OrthoDB" id="2120024at2759"/>
<accession>A0A9P6G8C7</accession>
<keyword evidence="1" id="KW-0175">Coiled coil</keyword>